<feature type="repeat" description="ANK" evidence="3">
    <location>
        <begin position="1652"/>
        <end position="1680"/>
    </location>
</feature>
<dbReference type="GeneID" id="62237170"/>
<feature type="repeat" description="ANK" evidence="3">
    <location>
        <begin position="968"/>
        <end position="1000"/>
    </location>
</feature>
<feature type="repeat" description="ANK" evidence="3">
    <location>
        <begin position="1079"/>
        <end position="1112"/>
    </location>
</feature>
<dbReference type="PANTHER" id="PTHR24198">
    <property type="entry name" value="ANKYRIN REPEAT AND PROTEIN KINASE DOMAIN-CONTAINING PROTEIN"/>
    <property type="match status" value="1"/>
</dbReference>
<dbReference type="SUPFAM" id="SSF48403">
    <property type="entry name" value="Ankyrin repeat"/>
    <property type="match status" value="5"/>
</dbReference>
<gene>
    <name evidence="6" type="ORF">EAE98_010399</name>
</gene>
<dbReference type="Gene3D" id="1.25.40.20">
    <property type="entry name" value="Ankyrin repeat-containing domain"/>
    <property type="match status" value="7"/>
</dbReference>
<dbReference type="Gene3D" id="3.40.50.300">
    <property type="entry name" value="P-loop containing nucleotide triphosphate hydrolases"/>
    <property type="match status" value="1"/>
</dbReference>
<feature type="domain" description="Cyclic nucleotide-binding" evidence="5">
    <location>
        <begin position="2130"/>
        <end position="2178"/>
    </location>
</feature>
<sequence length="2320" mass="259036">MQVLAFRKELKISRTLIQLFNIISGVNMDPLSISASISGLISIVKDLSGTTYKYFKSAKGASEEIKQLAEQMTVLFGILNSLSLVASRFDDESRTSTMQLQHLNKADPNNPDQTKTRSSQKAYKLKKSLTWPFTTSETKDLITLMATQISALTLALQADGMNALLDALGNQRMQMIKLDDINANILAERKERTLRAMNEQQKEMIQCISPHDPSKKYHEVAAKLRHPDSGQWFLTCEPFKEWLASKGSKLWLHGIPGAGKTVLSSSIVTFIATKLQGLKEDECLAFFYCDYKDSRTHDSLVILGSLIKQLSLSNQRCLLKLESFWKQQCSDKFGGQGALNSTTPEHLCDLIRDMSSCVDNINIIVDALDECGDGRSKVVELLSQLATDEYNNIRVILTSREEFDIEHFLKDFKKVSIAADKSDLRLYVHAELKRRLEDNSLIVINESLKQEIAHRLVNDAEGMFRWVVCQFDHLCGLTNDKAIREALQSLPPTLFGTYERILDRANSKSSDIKRLVRRVLAWTVCSPLTLLTGDLLEAIAINLNDNTLSQDSMANEKHILKWCSSLVRSTGQSGETQIELAHFTVKEFLLVKVKPQSDDVYAEYRIFKEWHYLHLAKICLTYLLFDDFKKIGICNTQEAVDERDEKHPFYWYASEHFFEYAIDHQNDEDLLHLLKVLFDPTKTNNFLCWSQQLMSGHKFENEKIGYMWDTTPLHFAALLSLDRVCVWLVENSEFRVNVNRFSGIGTPLACTLAPQLMLVRDHSLYIDHPAVDNNKCKVLKCLLKSGLVINNVRIDPRRDWSPLAMAVNADIGWDILLKEGAVIDNTCMTELEKIGHEETKLVRRFVENVTEINISADVKSRFTKLALEQKDTGLPVLELISKSNDMIDVIGREAALQKASLFGQIGVVKDVLAQSDLDINFYGPETHGLTALHSASFSGQIDVVRLLIDHGAALDLKVSKPSYFRGFRHLTAFMLALLRGKIEVAMLLENSGADINALDDRGHSTLHMAARCSVSMLEYILHSPRFNQNVSVRSTGNTTVLMMAVISGDKNNVEYVLKRSSLSDVFARCTFPNYSDPHNGYTALHFSVHYNSPRSIIEILIQSGLEMSLKTELGDTPLHIAAAHGKLGLFRVLMSFTEQEVFLTPLSARDPFKYTSIVDRAAYIQDTASKWYSPSIYPSDYPTEPWSSVLLSIIHGRWVSRHEMFQALQMYLSMPGINLEPKDAEGRSPLVVLCQELSKPDDPDRWDSWIALHSSIDLLIRRGAEILSQDAVGNTKIHYICEVASIPHHFGALLILLYESTPILLCSKPNEHSIESYYYTTLEAELYEGSPLISNLSNKLNLPLELQRRQSSGKFSNSALLNIINNDNQTALHVIFEMLDVKPYSSSIERFALELLKLATKEDVNNVLPDGRSLLNISFKNGYDALSQRLVDMDIDVRACKEIDGEDFSPLELLCTYSSENQELIRSMISRLRPEELYESRDDFLIHTACSLGSIAVTEEFLSAGWSTETTNEIGCTPIISAIEGGEESTVELLLAHGAHLSNVMYKFGELDQPYNPLEFARTATMCQLIDSKGLIDWSPEALEDREEVFKGGWVPGITSDPNEPNSYSGTWDSKAISSISVLHVAAYKGNIEALEFGIVQKHLKVDAQASLGLTPLFFAIFGDEESAVKMLLQHGADANECYGPVKVTPLHVAVAAENVFVIEMLISHEADPNFANTDGWTPYMVARLNYKDDIMVEALQNSPSSASPLQRVVEKGDDTFGTDNRIHIGLERAILCNDVEMVNALSKNGWSPESTCSCGCTILLAVLHNGLLELAEYFVDAGVTIKGSIMESCAATTITELFPPGLPRRGSIVVETLKSQQSLEGSTSLDLATGFGDSELVQKILNRSQPSSPQVLRALHTAVLNYHTGCVRILLHWLAVQSRNKNCLEAEHTVITHPEYLSAPLLFAEHNGSLRVRHEPLATALNLAANCSNDSFRVINELLSHGADLEARDQYGDTALHHALFNGSLKAAMILVFAGANVNSISGKKRSPIQLALAYCTPNIVSLLHKFGASLETDMYSRGDLLSVAIQRSSPEMVHALMKLGVNLNTEDQTGVPILLTALKYLEEDFILELLPEIDVIRHKKLGTMLNQASAQSLSKIISVLLSREFKVPGDINEYVNHAGEDGAPLYLAAIGKKINTRVECMELLIHHGAEIDLVSGPQGTSLMAACYHGAYNSVVYLLKHGASTTCKKRDGIETTAMQAAYLHKDIMLLLQSFQDDGPKALEEPRTVMNANIPMLEWCMLRLENNEKEAERENHLSLLASSQPWWTEDIDTDED</sequence>
<dbReference type="SUPFAM" id="SSF52540">
    <property type="entry name" value="P-loop containing nucleoside triphosphate hydrolases"/>
    <property type="match status" value="1"/>
</dbReference>
<dbReference type="InterPro" id="IPR000595">
    <property type="entry name" value="cNMP-bd_dom"/>
</dbReference>
<dbReference type="InterPro" id="IPR056884">
    <property type="entry name" value="NPHP3-like_N"/>
</dbReference>
<dbReference type="PROSITE" id="PS50088">
    <property type="entry name" value="ANK_REPEAT"/>
    <property type="match status" value="8"/>
</dbReference>
<dbReference type="RefSeq" id="XP_038805583.1">
    <property type="nucleotide sequence ID" value="XM_038958020.1"/>
</dbReference>
<evidence type="ECO:0000313" key="7">
    <source>
        <dbReference type="Proteomes" id="UP000783213"/>
    </source>
</evidence>
<dbReference type="PROSITE" id="PS50297">
    <property type="entry name" value="ANK_REP_REGION"/>
    <property type="match status" value="7"/>
</dbReference>
<dbReference type="InterPro" id="IPR054471">
    <property type="entry name" value="GPIID_WHD"/>
</dbReference>
<dbReference type="SMART" id="SM00248">
    <property type="entry name" value="ANK"/>
    <property type="match status" value="24"/>
</dbReference>
<feature type="region of interest" description="Disordered" evidence="4">
    <location>
        <begin position="100"/>
        <end position="121"/>
    </location>
</feature>
<keyword evidence="1" id="KW-0677">Repeat</keyword>
<feature type="repeat" description="ANK" evidence="3">
    <location>
        <begin position="1996"/>
        <end position="2028"/>
    </location>
</feature>
<dbReference type="Pfam" id="PF12796">
    <property type="entry name" value="Ank_2"/>
    <property type="match status" value="4"/>
</dbReference>
<evidence type="ECO:0000259" key="5">
    <source>
        <dbReference type="PROSITE" id="PS50042"/>
    </source>
</evidence>
<evidence type="ECO:0000313" key="6">
    <source>
        <dbReference type="EMBL" id="KAF7916968.1"/>
    </source>
</evidence>
<name>A0ABQ7I930_9HELO</name>
<dbReference type="PRINTS" id="PR01415">
    <property type="entry name" value="ANKYRIN"/>
</dbReference>
<dbReference type="PROSITE" id="PS50042">
    <property type="entry name" value="CNMP_BINDING_3"/>
    <property type="match status" value="1"/>
</dbReference>
<comment type="caution">
    <text evidence="6">The sequence shown here is derived from an EMBL/GenBank/DDBJ whole genome shotgun (WGS) entry which is preliminary data.</text>
</comment>
<proteinExistence type="predicted"/>
<dbReference type="Pfam" id="PF24883">
    <property type="entry name" value="NPHP3_N"/>
    <property type="match status" value="1"/>
</dbReference>
<feature type="repeat" description="ANK" evidence="3">
    <location>
        <begin position="1686"/>
        <end position="1718"/>
    </location>
</feature>
<evidence type="ECO:0000256" key="2">
    <source>
        <dbReference type="ARBA" id="ARBA00023043"/>
    </source>
</evidence>
<feature type="repeat" description="ANK" evidence="3">
    <location>
        <begin position="927"/>
        <end position="959"/>
    </location>
</feature>
<organism evidence="6 7">
    <name type="scientific">Botrytis deweyae</name>
    <dbReference type="NCBI Taxonomy" id="2478750"/>
    <lineage>
        <taxon>Eukaryota</taxon>
        <taxon>Fungi</taxon>
        <taxon>Dikarya</taxon>
        <taxon>Ascomycota</taxon>
        <taxon>Pezizomycotina</taxon>
        <taxon>Leotiomycetes</taxon>
        <taxon>Helotiales</taxon>
        <taxon>Sclerotiniaceae</taxon>
        <taxon>Botrytis</taxon>
    </lineage>
</organism>
<feature type="compositionally biased region" description="Polar residues" evidence="4">
    <location>
        <begin position="110"/>
        <end position="121"/>
    </location>
</feature>
<reference evidence="6 7" key="1">
    <citation type="journal article" date="2020" name="Genome Biol. Evol.">
        <title>Comparative genomics of Sclerotiniaceae.</title>
        <authorList>
            <person name="Valero Jimenez C.A."/>
            <person name="Steentjes M."/>
            <person name="Scholten O.E."/>
            <person name="Van Kan J.A.L."/>
        </authorList>
    </citation>
    <scope>NUCLEOTIDE SEQUENCE [LARGE SCALE GENOMIC DNA]</scope>
    <source>
        <strain evidence="6 7">B1</strain>
    </source>
</reference>
<evidence type="ECO:0000256" key="4">
    <source>
        <dbReference type="SAM" id="MobiDB-lite"/>
    </source>
</evidence>
<protein>
    <recommendedName>
        <fullName evidence="5">Cyclic nucleotide-binding domain-containing protein</fullName>
    </recommendedName>
</protein>
<feature type="repeat" description="ANK" evidence="3">
    <location>
        <begin position="1961"/>
        <end position="1995"/>
    </location>
</feature>
<dbReference type="InterPro" id="IPR027417">
    <property type="entry name" value="P-loop_NTPase"/>
</dbReference>
<evidence type="ECO:0000256" key="3">
    <source>
        <dbReference type="PROSITE-ProRule" id="PRU00023"/>
    </source>
</evidence>
<dbReference type="PANTHER" id="PTHR24198:SF165">
    <property type="entry name" value="ANKYRIN REPEAT-CONTAINING PROTEIN-RELATED"/>
    <property type="match status" value="1"/>
</dbReference>
<accession>A0ABQ7I930</accession>
<dbReference type="Pfam" id="PF22939">
    <property type="entry name" value="WHD_GPIID"/>
    <property type="match status" value="1"/>
</dbReference>
<dbReference type="Proteomes" id="UP000783213">
    <property type="component" value="Unassembled WGS sequence"/>
</dbReference>
<evidence type="ECO:0000256" key="1">
    <source>
        <dbReference type="ARBA" id="ARBA00022737"/>
    </source>
</evidence>
<keyword evidence="2 3" id="KW-0040">ANK repeat</keyword>
<dbReference type="InterPro" id="IPR036770">
    <property type="entry name" value="Ankyrin_rpt-contain_sf"/>
</dbReference>
<dbReference type="EMBL" id="RCSX01000036">
    <property type="protein sequence ID" value="KAF7916968.1"/>
    <property type="molecule type" value="Genomic_DNA"/>
</dbReference>
<keyword evidence="7" id="KW-1185">Reference proteome</keyword>
<feature type="repeat" description="ANK" evidence="3">
    <location>
        <begin position="1113"/>
        <end position="1135"/>
    </location>
</feature>
<dbReference type="InterPro" id="IPR002110">
    <property type="entry name" value="Ankyrin_rpt"/>
</dbReference>